<dbReference type="Proteomes" id="UP000663879">
    <property type="component" value="Unassembled WGS sequence"/>
</dbReference>
<protein>
    <submittedName>
        <fullName evidence="1">Uncharacterized protein</fullName>
    </submittedName>
</protein>
<proteinExistence type="predicted"/>
<dbReference type="EMBL" id="CAJNOC010006591">
    <property type="protein sequence ID" value="CAF1081256.1"/>
    <property type="molecule type" value="Genomic_DNA"/>
</dbReference>
<accession>A0A814MP15</accession>
<feature type="non-terminal residue" evidence="1">
    <location>
        <position position="1"/>
    </location>
</feature>
<evidence type="ECO:0000313" key="2">
    <source>
        <dbReference type="Proteomes" id="UP000663879"/>
    </source>
</evidence>
<reference evidence="1" key="1">
    <citation type="submission" date="2021-02" db="EMBL/GenBank/DDBJ databases">
        <authorList>
            <person name="Nowell W R."/>
        </authorList>
    </citation>
    <scope>NUCLEOTIDE SEQUENCE</scope>
    <source>
        <strain evidence="1">Ploen Becks lab</strain>
    </source>
</reference>
<name>A0A814MP15_9BILA</name>
<evidence type="ECO:0000313" key="1">
    <source>
        <dbReference type="EMBL" id="CAF1081256.1"/>
    </source>
</evidence>
<organism evidence="1 2">
    <name type="scientific">Brachionus calyciflorus</name>
    <dbReference type="NCBI Taxonomy" id="104777"/>
    <lineage>
        <taxon>Eukaryota</taxon>
        <taxon>Metazoa</taxon>
        <taxon>Spiralia</taxon>
        <taxon>Gnathifera</taxon>
        <taxon>Rotifera</taxon>
        <taxon>Eurotatoria</taxon>
        <taxon>Monogononta</taxon>
        <taxon>Pseudotrocha</taxon>
        <taxon>Ploima</taxon>
        <taxon>Brachionidae</taxon>
        <taxon>Brachionus</taxon>
    </lineage>
</organism>
<dbReference type="AlphaFoldDB" id="A0A814MP15"/>
<keyword evidence="2" id="KW-1185">Reference proteome</keyword>
<gene>
    <name evidence="1" type="ORF">OXX778_LOCUS20203</name>
</gene>
<sequence length="222" mass="26149">MITSRHSTVQIEELFIELKNSFDRLYENDRFLFRLIVIDYSFASIHGLLASLKKENIQSYAKRVFDLANGTISASENKKVSFMRFTHHAQGENREFEESKEFLFKAVDSRPEYLKKIDQNIERYFQNEKIDAELSEVLTNKANNNPKKSFENEKNNVVEDFESVNEDFIYKNDFIHLKKSSPFTEVFISIASEVEKSQMPHVYIDDNLEYSTAMTRGFYENL</sequence>
<comment type="caution">
    <text evidence="1">The sequence shown here is derived from an EMBL/GenBank/DDBJ whole genome shotgun (WGS) entry which is preliminary data.</text>
</comment>